<accession>A0A2T4BQL3</accession>
<reference evidence="2 3" key="1">
    <citation type="submission" date="2016-07" db="EMBL/GenBank/DDBJ databases">
        <title>Multiple horizontal gene transfer events from other fungi enriched the ability of initially mycotrophic Trichoderma (Ascomycota) to feed on dead plant biomass.</title>
        <authorList>
            <consortium name="DOE Joint Genome Institute"/>
            <person name="Aerts A."/>
            <person name="Atanasova L."/>
            <person name="Chenthamara K."/>
            <person name="Zhang J."/>
            <person name="Grujic M."/>
            <person name="Henrissat B."/>
            <person name="Kuo A."/>
            <person name="Salamov A."/>
            <person name="Lipzen A."/>
            <person name="Labutti K."/>
            <person name="Barry K."/>
            <person name="Miao Y."/>
            <person name="Rahimi M.J."/>
            <person name="Shen Q."/>
            <person name="Grigoriev I.V."/>
            <person name="Kubicek C.P."/>
            <person name="Druzhinina I.S."/>
        </authorList>
    </citation>
    <scope>NUCLEOTIDE SEQUENCE [LARGE SCALE GENOMIC DNA]</scope>
    <source>
        <strain evidence="2 3">ATCC 18648</strain>
    </source>
</reference>
<feature type="domain" description="GLEYA adhesin" evidence="1">
    <location>
        <begin position="120"/>
        <end position="204"/>
    </location>
</feature>
<sequence>MVNPARVHVIAAPAAHLGARTQPSPTCDPSQTKTLLTITIGGTHTKTVTETTITTTSGSHIFTPPSCPTQSYCNNSARNTDTTYSSFHRDFFKKTAPVYCFKMTRAIYDSSQAFALDFLALNRHAYIYACEGGICTVDISYSNDSVYLMTGAKAYFGWTDANADAKALYERPHHVAGRASFSFDVPADTYVPICFFYGQTQKCKWLLF</sequence>
<protein>
    <recommendedName>
        <fullName evidence="1">GLEYA adhesin domain-containing protein</fullName>
    </recommendedName>
</protein>
<proteinExistence type="predicted"/>
<dbReference type="OrthoDB" id="4388755at2759"/>
<evidence type="ECO:0000259" key="1">
    <source>
        <dbReference type="Pfam" id="PF10528"/>
    </source>
</evidence>
<evidence type="ECO:0000313" key="2">
    <source>
        <dbReference type="EMBL" id="PTB71603.1"/>
    </source>
</evidence>
<organism evidence="2 3">
    <name type="scientific">Trichoderma longibrachiatum ATCC 18648</name>
    <dbReference type="NCBI Taxonomy" id="983965"/>
    <lineage>
        <taxon>Eukaryota</taxon>
        <taxon>Fungi</taxon>
        <taxon>Dikarya</taxon>
        <taxon>Ascomycota</taxon>
        <taxon>Pezizomycotina</taxon>
        <taxon>Sordariomycetes</taxon>
        <taxon>Hypocreomycetidae</taxon>
        <taxon>Hypocreales</taxon>
        <taxon>Hypocreaceae</taxon>
        <taxon>Trichoderma</taxon>
    </lineage>
</organism>
<dbReference type="InterPro" id="IPR018871">
    <property type="entry name" value="GLEYA_adhesin_domain"/>
</dbReference>
<keyword evidence="3" id="KW-1185">Reference proteome</keyword>
<evidence type="ECO:0000313" key="3">
    <source>
        <dbReference type="Proteomes" id="UP000240760"/>
    </source>
</evidence>
<dbReference type="AlphaFoldDB" id="A0A2T4BQL3"/>
<dbReference type="EMBL" id="KZ679147">
    <property type="protein sequence ID" value="PTB71603.1"/>
    <property type="molecule type" value="Genomic_DNA"/>
</dbReference>
<dbReference type="Pfam" id="PF10528">
    <property type="entry name" value="GLEYA"/>
    <property type="match status" value="1"/>
</dbReference>
<gene>
    <name evidence="2" type="ORF">M440DRAFT_1473412</name>
</gene>
<dbReference type="Proteomes" id="UP000240760">
    <property type="component" value="Unassembled WGS sequence"/>
</dbReference>
<name>A0A2T4BQL3_TRILO</name>
<dbReference type="STRING" id="983965.A0A2T4BQL3"/>